<feature type="domain" description="C2H2-type" evidence="9">
    <location>
        <begin position="401"/>
        <end position="428"/>
    </location>
</feature>
<evidence type="ECO:0000256" key="8">
    <source>
        <dbReference type="SAM" id="MobiDB-lite"/>
    </source>
</evidence>
<feature type="compositionally biased region" description="Polar residues" evidence="8">
    <location>
        <begin position="1"/>
        <end position="10"/>
    </location>
</feature>
<comment type="caution">
    <text evidence="10">The sequence shown here is derived from an EMBL/GenBank/DDBJ whole genome shotgun (WGS) entry which is preliminary data.</text>
</comment>
<dbReference type="FunFam" id="3.30.160.60:FF:001182">
    <property type="entry name" value="Zinc finger, C2H2 type"/>
    <property type="match status" value="1"/>
</dbReference>
<dbReference type="Pfam" id="PF00096">
    <property type="entry name" value="zf-C2H2"/>
    <property type="match status" value="4"/>
</dbReference>
<dbReference type="FunFam" id="3.30.160.60:FF:000634">
    <property type="entry name" value="Zinc finger X-chromosomal protein"/>
    <property type="match status" value="1"/>
</dbReference>
<evidence type="ECO:0000256" key="7">
    <source>
        <dbReference type="PROSITE-ProRule" id="PRU00042"/>
    </source>
</evidence>
<keyword evidence="11" id="KW-1185">Reference proteome</keyword>
<dbReference type="PANTHER" id="PTHR16515">
    <property type="entry name" value="PR DOMAIN ZINC FINGER PROTEIN"/>
    <property type="match status" value="1"/>
</dbReference>
<feature type="compositionally biased region" description="Acidic residues" evidence="8">
    <location>
        <begin position="262"/>
        <end position="271"/>
    </location>
</feature>
<feature type="compositionally biased region" description="Polar residues" evidence="8">
    <location>
        <begin position="284"/>
        <end position="293"/>
    </location>
</feature>
<keyword evidence="3" id="KW-0677">Repeat</keyword>
<feature type="domain" description="C2H2-type" evidence="9">
    <location>
        <begin position="345"/>
        <end position="372"/>
    </location>
</feature>
<comment type="subcellular location">
    <subcellularLocation>
        <location evidence="1">Nucleus</location>
    </subcellularLocation>
</comment>
<dbReference type="FunFam" id="3.30.160.60:FF:002343">
    <property type="entry name" value="Zinc finger protein 33A"/>
    <property type="match status" value="1"/>
</dbReference>
<dbReference type="FunFam" id="3.30.160.60:FF:000512">
    <property type="entry name" value="zinc finger protein 197 isoform X1"/>
    <property type="match status" value="1"/>
</dbReference>
<keyword evidence="4 7" id="KW-0863">Zinc-finger</keyword>
<evidence type="ECO:0000259" key="9">
    <source>
        <dbReference type="PROSITE" id="PS50157"/>
    </source>
</evidence>
<dbReference type="InterPro" id="IPR036236">
    <property type="entry name" value="Znf_C2H2_sf"/>
</dbReference>
<keyword evidence="2" id="KW-0479">Metal-binding</keyword>
<sequence length="459" mass="51050">MAKDQSTTVSIPPKLNHSIEGRLLHKSSSTSPIPETDSKPADGSQFTESAHSAFKRLCPKYRPLSDRGPKRDIDVISPENSLPIPDVRAKHARTADFSVSQLLSVDHRRTFVHPSMTSHSAETLCSIVSHPMRTAQALSTGIPIASFPDPRAALSDYWAKYMRALHEGNISPYVPLFPPCFLNSSPVEAFRSYLTTPSSLCSHMTNVAHDLRIDSRSRMCRHTEDTSVMTIAEPRSRIPAMNTTDSRSEISGRELEMRESDVSDESDELPEGDAKPRTAEAKNAMTSSSGQSYSPILSISGTNQDHGLPYPLTSHPGFLSHGIVGFPVSSRRPRDPTKPPPTKKYKCDLCGKAFSRSNTLVTHRRIHTGEKPFKCEICSRAFRQPGNLTRHRLTHTTVKPYVCPICRKAFNRASNLHTHMRTHANFKPYPCHLCGKGFQENVDLRIHLYTHTGKVEGGH</sequence>
<evidence type="ECO:0000256" key="5">
    <source>
        <dbReference type="ARBA" id="ARBA00022833"/>
    </source>
</evidence>
<feature type="compositionally biased region" description="Basic and acidic residues" evidence="8">
    <location>
        <begin position="246"/>
        <end position="261"/>
    </location>
</feature>
<dbReference type="SUPFAM" id="SSF57667">
    <property type="entry name" value="beta-beta-alpha zinc fingers"/>
    <property type="match status" value="2"/>
</dbReference>
<dbReference type="Proteomes" id="UP001208570">
    <property type="component" value="Unassembled WGS sequence"/>
</dbReference>
<accession>A0AAD9J088</accession>
<evidence type="ECO:0000256" key="4">
    <source>
        <dbReference type="ARBA" id="ARBA00022771"/>
    </source>
</evidence>
<evidence type="ECO:0000256" key="3">
    <source>
        <dbReference type="ARBA" id="ARBA00022737"/>
    </source>
</evidence>
<evidence type="ECO:0000256" key="6">
    <source>
        <dbReference type="ARBA" id="ARBA00023242"/>
    </source>
</evidence>
<evidence type="ECO:0000313" key="11">
    <source>
        <dbReference type="Proteomes" id="UP001208570"/>
    </source>
</evidence>
<evidence type="ECO:0000313" key="10">
    <source>
        <dbReference type="EMBL" id="KAK2143883.1"/>
    </source>
</evidence>
<reference evidence="10" key="1">
    <citation type="journal article" date="2023" name="Mol. Biol. Evol.">
        <title>Third-Generation Sequencing Reveals the Adaptive Role of the Epigenome in Three Deep-Sea Polychaetes.</title>
        <authorList>
            <person name="Perez M."/>
            <person name="Aroh O."/>
            <person name="Sun Y."/>
            <person name="Lan Y."/>
            <person name="Juniper S.K."/>
            <person name="Young C.R."/>
            <person name="Angers B."/>
            <person name="Qian P.Y."/>
        </authorList>
    </citation>
    <scope>NUCLEOTIDE SEQUENCE</scope>
    <source>
        <strain evidence="10">P08H-3</strain>
    </source>
</reference>
<dbReference type="PROSITE" id="PS50157">
    <property type="entry name" value="ZINC_FINGER_C2H2_2"/>
    <property type="match status" value="4"/>
</dbReference>
<dbReference type="GO" id="GO:0010468">
    <property type="term" value="P:regulation of gene expression"/>
    <property type="evidence" value="ECO:0007669"/>
    <property type="project" value="TreeGrafter"/>
</dbReference>
<protein>
    <recommendedName>
        <fullName evidence="9">C2H2-type domain-containing protein</fullName>
    </recommendedName>
</protein>
<dbReference type="PROSITE" id="PS00028">
    <property type="entry name" value="ZINC_FINGER_C2H2_1"/>
    <property type="match status" value="4"/>
</dbReference>
<evidence type="ECO:0000256" key="1">
    <source>
        <dbReference type="ARBA" id="ARBA00004123"/>
    </source>
</evidence>
<feature type="region of interest" description="Disordered" evidence="8">
    <location>
        <begin position="1"/>
        <end position="49"/>
    </location>
</feature>
<feature type="region of interest" description="Disordered" evidence="8">
    <location>
        <begin position="241"/>
        <end position="293"/>
    </location>
</feature>
<dbReference type="AlphaFoldDB" id="A0AAD9J088"/>
<dbReference type="EMBL" id="JAODUP010000804">
    <property type="protein sequence ID" value="KAK2143883.1"/>
    <property type="molecule type" value="Genomic_DNA"/>
</dbReference>
<dbReference type="Gene3D" id="3.30.160.60">
    <property type="entry name" value="Classic Zinc Finger"/>
    <property type="match status" value="4"/>
</dbReference>
<proteinExistence type="predicted"/>
<name>A0AAD9J088_9ANNE</name>
<gene>
    <name evidence="10" type="ORF">LSH36_804g00026</name>
</gene>
<keyword evidence="5" id="KW-0862">Zinc</keyword>
<evidence type="ECO:0000256" key="2">
    <source>
        <dbReference type="ARBA" id="ARBA00022723"/>
    </source>
</evidence>
<keyword evidence="6" id="KW-0539">Nucleus</keyword>
<organism evidence="10 11">
    <name type="scientific">Paralvinella palmiformis</name>
    <dbReference type="NCBI Taxonomy" id="53620"/>
    <lineage>
        <taxon>Eukaryota</taxon>
        <taxon>Metazoa</taxon>
        <taxon>Spiralia</taxon>
        <taxon>Lophotrochozoa</taxon>
        <taxon>Annelida</taxon>
        <taxon>Polychaeta</taxon>
        <taxon>Sedentaria</taxon>
        <taxon>Canalipalpata</taxon>
        <taxon>Terebellida</taxon>
        <taxon>Terebelliformia</taxon>
        <taxon>Alvinellidae</taxon>
        <taxon>Paralvinella</taxon>
    </lineage>
</organism>
<dbReference type="InterPro" id="IPR050331">
    <property type="entry name" value="Zinc_finger"/>
</dbReference>
<dbReference type="GO" id="GO:0005634">
    <property type="term" value="C:nucleus"/>
    <property type="evidence" value="ECO:0007669"/>
    <property type="project" value="UniProtKB-SubCell"/>
</dbReference>
<dbReference type="InterPro" id="IPR013087">
    <property type="entry name" value="Znf_C2H2_type"/>
</dbReference>
<dbReference type="SMART" id="SM00355">
    <property type="entry name" value="ZnF_C2H2"/>
    <property type="match status" value="4"/>
</dbReference>
<dbReference type="GO" id="GO:0008270">
    <property type="term" value="F:zinc ion binding"/>
    <property type="evidence" value="ECO:0007669"/>
    <property type="project" value="UniProtKB-KW"/>
</dbReference>
<feature type="domain" description="C2H2-type" evidence="9">
    <location>
        <begin position="429"/>
        <end position="456"/>
    </location>
</feature>
<dbReference type="PANTHER" id="PTHR16515:SF49">
    <property type="entry name" value="GASTRULA ZINC FINGER PROTEIN XLCGF49.1-LIKE-RELATED"/>
    <property type="match status" value="1"/>
</dbReference>
<feature type="domain" description="C2H2-type" evidence="9">
    <location>
        <begin position="373"/>
        <end position="400"/>
    </location>
</feature>